<accession>D6U897</accession>
<organism evidence="3 4">
    <name type="scientific">Ktedonobacter racemifer DSM 44963</name>
    <dbReference type="NCBI Taxonomy" id="485913"/>
    <lineage>
        <taxon>Bacteria</taxon>
        <taxon>Bacillati</taxon>
        <taxon>Chloroflexota</taxon>
        <taxon>Ktedonobacteria</taxon>
        <taxon>Ktedonobacterales</taxon>
        <taxon>Ktedonobacteraceae</taxon>
        <taxon>Ktedonobacter</taxon>
    </lineage>
</organism>
<feature type="transmembrane region" description="Helical" evidence="2">
    <location>
        <begin position="155"/>
        <end position="176"/>
    </location>
</feature>
<proteinExistence type="predicted"/>
<evidence type="ECO:0000313" key="4">
    <source>
        <dbReference type="Proteomes" id="UP000004508"/>
    </source>
</evidence>
<evidence type="ECO:0000256" key="1">
    <source>
        <dbReference type="SAM" id="MobiDB-lite"/>
    </source>
</evidence>
<keyword evidence="4" id="KW-1185">Reference proteome</keyword>
<dbReference type="AlphaFoldDB" id="D6U897"/>
<dbReference type="Proteomes" id="UP000004508">
    <property type="component" value="Unassembled WGS sequence"/>
</dbReference>
<feature type="transmembrane region" description="Helical" evidence="2">
    <location>
        <begin position="108"/>
        <end position="135"/>
    </location>
</feature>
<comment type="caution">
    <text evidence="3">The sequence shown here is derived from an EMBL/GenBank/DDBJ whole genome shotgun (WGS) entry which is preliminary data.</text>
</comment>
<protein>
    <submittedName>
        <fullName evidence="3">Uncharacterized protein</fullName>
    </submittedName>
</protein>
<reference evidence="3 4" key="1">
    <citation type="journal article" date="2011" name="Stand. Genomic Sci.">
        <title>Non-contiguous finished genome sequence and contextual data of the filamentous soil bacterium Ktedonobacter racemifer type strain (SOSP1-21).</title>
        <authorList>
            <person name="Chang Y.J."/>
            <person name="Land M."/>
            <person name="Hauser L."/>
            <person name="Chertkov O."/>
            <person name="Del Rio T.G."/>
            <person name="Nolan M."/>
            <person name="Copeland A."/>
            <person name="Tice H."/>
            <person name="Cheng J.F."/>
            <person name="Lucas S."/>
            <person name="Han C."/>
            <person name="Goodwin L."/>
            <person name="Pitluck S."/>
            <person name="Ivanova N."/>
            <person name="Ovchinikova G."/>
            <person name="Pati A."/>
            <person name="Chen A."/>
            <person name="Palaniappan K."/>
            <person name="Mavromatis K."/>
            <person name="Liolios K."/>
            <person name="Brettin T."/>
            <person name="Fiebig A."/>
            <person name="Rohde M."/>
            <person name="Abt B."/>
            <person name="Goker M."/>
            <person name="Detter J.C."/>
            <person name="Woyke T."/>
            <person name="Bristow J."/>
            <person name="Eisen J.A."/>
            <person name="Markowitz V."/>
            <person name="Hugenholtz P."/>
            <person name="Kyrpides N.C."/>
            <person name="Klenk H.P."/>
            <person name="Lapidus A."/>
        </authorList>
    </citation>
    <scope>NUCLEOTIDE SEQUENCE [LARGE SCALE GENOMIC DNA]</scope>
    <source>
        <strain evidence="4">DSM 44963</strain>
    </source>
</reference>
<dbReference type="EMBL" id="ADVG01000005">
    <property type="protein sequence ID" value="EFH80108.1"/>
    <property type="molecule type" value="Genomic_DNA"/>
</dbReference>
<dbReference type="InParanoid" id="D6U897"/>
<sequence length="186" mass="20464">MSSTIKGSKSIEAHGGTGPASDLKHTDDVPVVEGRPVDLIFLRGGEASLAGLRFALISILLFLVSCISAVYARQLADSLYTAETYEVARINGYHYWDVPGFNWQGCELGLSIGVFCLLVGAGVMIAALISSYASLNHLFRARERRVRRLVRWSMILSHLCILLLLLALGLVTNALLRFSFWMAFPF</sequence>
<keyword evidence="2" id="KW-1133">Transmembrane helix</keyword>
<feature type="region of interest" description="Disordered" evidence="1">
    <location>
        <begin position="1"/>
        <end position="27"/>
    </location>
</feature>
<feature type="transmembrane region" description="Helical" evidence="2">
    <location>
        <begin position="50"/>
        <end position="72"/>
    </location>
</feature>
<evidence type="ECO:0000313" key="3">
    <source>
        <dbReference type="EMBL" id="EFH80108.1"/>
    </source>
</evidence>
<keyword evidence="2" id="KW-0472">Membrane</keyword>
<keyword evidence="2" id="KW-0812">Transmembrane</keyword>
<name>D6U897_KTERA</name>
<gene>
    <name evidence="3" type="ORF">Krac_0661</name>
</gene>
<evidence type="ECO:0000256" key="2">
    <source>
        <dbReference type="SAM" id="Phobius"/>
    </source>
</evidence>